<comment type="caution">
    <text evidence="6">The sequence shown here is derived from an EMBL/GenBank/DDBJ whole genome shotgun (WGS) entry which is preliminary data.</text>
</comment>
<dbReference type="InterPro" id="IPR037171">
    <property type="entry name" value="NagB/RpiA_transferase-like"/>
</dbReference>
<gene>
    <name evidence="6" type="ORF">M8523_05660</name>
</gene>
<dbReference type="InterPro" id="IPR036388">
    <property type="entry name" value="WH-like_DNA-bd_sf"/>
</dbReference>
<dbReference type="PANTHER" id="PTHR34294:SF1">
    <property type="entry name" value="TRANSCRIPTIONAL REGULATOR LSRR"/>
    <property type="match status" value="1"/>
</dbReference>
<sequence>MMGSGDAFDLETDIRTRAAWLYYMEGMTQDAVAQVLGMTRARVLRILASCREDGTVQISVTSPLTRCVALERRLESGLRMERAIVIPRPQGDVDLGALIGAATGSYVSSILTEGMTIGLGWGRTLSASLSSLPQRAFNKLTVVSLLGGLTRASQFNPSEFAWRFADRLGAECFMMAAPVYAPDARTREALVNHSGMEDVFSHAERLDLALVSVGELSPGSTLSRYNLASKEELASLTRAGAVGDILCRFIDAEGRLLDHPLNDRVISAPPTMLRKARRIVLASGGWEKTAAIRAAIRLLTPEVLITDETVAEALVDA</sequence>
<dbReference type="EMBL" id="JAMOIM010000003">
    <property type="protein sequence ID" value="MCW6507505.1"/>
    <property type="molecule type" value="Genomic_DNA"/>
</dbReference>
<dbReference type="GO" id="GO:0030246">
    <property type="term" value="F:carbohydrate binding"/>
    <property type="evidence" value="ECO:0007669"/>
    <property type="project" value="InterPro"/>
</dbReference>
<dbReference type="Proteomes" id="UP001165667">
    <property type="component" value="Unassembled WGS sequence"/>
</dbReference>
<accession>A0AA42CLN8</accession>
<comment type="similarity">
    <text evidence="1">Belongs to the SorC transcriptional regulatory family.</text>
</comment>
<organism evidence="6 7">
    <name type="scientific">Lichenifustis flavocetrariae</name>
    <dbReference type="NCBI Taxonomy" id="2949735"/>
    <lineage>
        <taxon>Bacteria</taxon>
        <taxon>Pseudomonadati</taxon>
        <taxon>Pseudomonadota</taxon>
        <taxon>Alphaproteobacteria</taxon>
        <taxon>Hyphomicrobiales</taxon>
        <taxon>Lichenihabitantaceae</taxon>
        <taxon>Lichenifustis</taxon>
    </lineage>
</organism>
<evidence type="ECO:0000313" key="7">
    <source>
        <dbReference type="Proteomes" id="UP001165667"/>
    </source>
</evidence>
<dbReference type="InterPro" id="IPR007324">
    <property type="entry name" value="Sugar-bd_dom_put"/>
</dbReference>
<keyword evidence="3" id="KW-0238">DNA-binding</keyword>
<evidence type="ECO:0000313" key="6">
    <source>
        <dbReference type="EMBL" id="MCW6507505.1"/>
    </source>
</evidence>
<dbReference type="InterPro" id="IPR051054">
    <property type="entry name" value="SorC_transcr_regulators"/>
</dbReference>
<dbReference type="AlphaFoldDB" id="A0AA42CLN8"/>
<dbReference type="Gene3D" id="1.10.10.10">
    <property type="entry name" value="Winged helix-like DNA-binding domain superfamily/Winged helix DNA-binding domain"/>
    <property type="match status" value="1"/>
</dbReference>
<proteinExistence type="inferred from homology"/>
<dbReference type="PANTHER" id="PTHR34294">
    <property type="entry name" value="TRANSCRIPTIONAL REGULATOR-RELATED"/>
    <property type="match status" value="1"/>
</dbReference>
<evidence type="ECO:0000256" key="2">
    <source>
        <dbReference type="ARBA" id="ARBA00023015"/>
    </source>
</evidence>
<dbReference type="SUPFAM" id="SSF100950">
    <property type="entry name" value="NagB/RpiA/CoA transferase-like"/>
    <property type="match status" value="1"/>
</dbReference>
<evidence type="ECO:0000256" key="3">
    <source>
        <dbReference type="ARBA" id="ARBA00023125"/>
    </source>
</evidence>
<name>A0AA42CLN8_9HYPH</name>
<dbReference type="Gene3D" id="3.40.50.1360">
    <property type="match status" value="1"/>
</dbReference>
<dbReference type="RefSeq" id="WP_282583875.1">
    <property type="nucleotide sequence ID" value="NZ_JAMOIM010000003.1"/>
</dbReference>
<keyword evidence="7" id="KW-1185">Reference proteome</keyword>
<dbReference type="Pfam" id="PF04198">
    <property type="entry name" value="Sugar-bind"/>
    <property type="match status" value="1"/>
</dbReference>
<reference evidence="6" key="1">
    <citation type="submission" date="2022-05" db="EMBL/GenBank/DDBJ databases">
        <authorList>
            <person name="Pankratov T."/>
        </authorList>
    </citation>
    <scope>NUCLEOTIDE SEQUENCE</scope>
    <source>
        <strain evidence="6">BP6-180914</strain>
    </source>
</reference>
<keyword evidence="2" id="KW-0805">Transcription regulation</keyword>
<evidence type="ECO:0000256" key="4">
    <source>
        <dbReference type="ARBA" id="ARBA00023163"/>
    </source>
</evidence>
<protein>
    <submittedName>
        <fullName evidence="6">Sugar-binding transcriptional regulator</fullName>
    </submittedName>
</protein>
<feature type="domain" description="Sugar-binding" evidence="5">
    <location>
        <begin position="63"/>
        <end position="315"/>
    </location>
</feature>
<keyword evidence="4" id="KW-0804">Transcription</keyword>
<dbReference type="GO" id="GO:0003677">
    <property type="term" value="F:DNA binding"/>
    <property type="evidence" value="ECO:0007669"/>
    <property type="project" value="UniProtKB-KW"/>
</dbReference>
<evidence type="ECO:0000259" key="5">
    <source>
        <dbReference type="Pfam" id="PF04198"/>
    </source>
</evidence>
<evidence type="ECO:0000256" key="1">
    <source>
        <dbReference type="ARBA" id="ARBA00010466"/>
    </source>
</evidence>